<evidence type="ECO:0000313" key="5">
    <source>
        <dbReference type="Proteomes" id="UP000625711"/>
    </source>
</evidence>
<dbReference type="Gene3D" id="3.40.50.720">
    <property type="entry name" value="NAD(P)-binding Rossmann-like Domain"/>
    <property type="match status" value="1"/>
</dbReference>
<proteinExistence type="inferred from homology"/>
<organism evidence="4 5">
    <name type="scientific">Rhynchophorus ferrugineus</name>
    <name type="common">Red palm weevil</name>
    <name type="synonym">Curculio ferrugineus</name>
    <dbReference type="NCBI Taxonomy" id="354439"/>
    <lineage>
        <taxon>Eukaryota</taxon>
        <taxon>Metazoa</taxon>
        <taxon>Ecdysozoa</taxon>
        <taxon>Arthropoda</taxon>
        <taxon>Hexapoda</taxon>
        <taxon>Insecta</taxon>
        <taxon>Pterygota</taxon>
        <taxon>Neoptera</taxon>
        <taxon>Endopterygota</taxon>
        <taxon>Coleoptera</taxon>
        <taxon>Polyphaga</taxon>
        <taxon>Cucujiformia</taxon>
        <taxon>Curculionidae</taxon>
        <taxon>Dryophthorinae</taxon>
        <taxon>Rhynchophorus</taxon>
    </lineage>
</organism>
<dbReference type="SUPFAM" id="SSF51735">
    <property type="entry name" value="NAD(P)-binding Rossmann-fold domains"/>
    <property type="match status" value="1"/>
</dbReference>
<evidence type="ECO:0000256" key="3">
    <source>
        <dbReference type="RuleBase" id="RU000363"/>
    </source>
</evidence>
<evidence type="ECO:0008006" key="6">
    <source>
        <dbReference type="Google" id="ProtNLM"/>
    </source>
</evidence>
<sequence length="247" mass="26587">MKSILITGCNRGLGLGIVKHLLNDRNPPKNVIATCRNIEKATELRQLAESNKTLRILTLDVTRIETFDAFSKDVQSIVGDSGLNVLFNNAGYSPKSTRISAVRPEQLLDTFSINTVGPIMLTKALLPTLKQAAAVNESLPLSSAKAAVVNMSSILGSIALNTDGGLYPYRCSKAAINMATKSLSVDLKDQGILVTCIHPGWVQTDMGGSKAPLSVDTSCSGIASLVKSLEEKHHGKFFQYDGQELQW</sequence>
<dbReference type="Pfam" id="PF00106">
    <property type="entry name" value="adh_short"/>
    <property type="match status" value="1"/>
</dbReference>
<dbReference type="GO" id="GO:0005737">
    <property type="term" value="C:cytoplasm"/>
    <property type="evidence" value="ECO:0007669"/>
    <property type="project" value="TreeGrafter"/>
</dbReference>
<evidence type="ECO:0000313" key="4">
    <source>
        <dbReference type="EMBL" id="KAF7286331.1"/>
    </source>
</evidence>
<dbReference type="PANTHER" id="PTHR43544:SF7">
    <property type="entry name" value="NADB-LER2"/>
    <property type="match status" value="1"/>
</dbReference>
<dbReference type="InterPro" id="IPR051468">
    <property type="entry name" value="Fungal_SecMetab_SDRs"/>
</dbReference>
<dbReference type="InterPro" id="IPR002347">
    <property type="entry name" value="SDR_fam"/>
</dbReference>
<keyword evidence="5" id="KW-1185">Reference proteome</keyword>
<dbReference type="Proteomes" id="UP000625711">
    <property type="component" value="Unassembled WGS sequence"/>
</dbReference>
<dbReference type="PRINTS" id="PR00081">
    <property type="entry name" value="GDHRDH"/>
</dbReference>
<accession>A0A834MKB6</accession>
<dbReference type="OrthoDB" id="5296at2759"/>
<dbReference type="GO" id="GO:0004090">
    <property type="term" value="F:carbonyl reductase (NADPH) activity"/>
    <property type="evidence" value="ECO:0007669"/>
    <property type="project" value="TreeGrafter"/>
</dbReference>
<comment type="similarity">
    <text evidence="3">Belongs to the short-chain dehydrogenases/reductases (SDR) family.</text>
</comment>
<evidence type="ECO:0000256" key="2">
    <source>
        <dbReference type="ARBA" id="ARBA00023002"/>
    </source>
</evidence>
<keyword evidence="1" id="KW-0521">NADP</keyword>
<name>A0A834MKB6_RHYFE</name>
<dbReference type="PANTHER" id="PTHR43544">
    <property type="entry name" value="SHORT-CHAIN DEHYDROGENASE/REDUCTASE"/>
    <property type="match status" value="1"/>
</dbReference>
<dbReference type="CDD" id="cd05325">
    <property type="entry name" value="carb_red_sniffer_like_SDR_c"/>
    <property type="match status" value="1"/>
</dbReference>
<comment type="caution">
    <text evidence="4">The sequence shown here is derived from an EMBL/GenBank/DDBJ whole genome shotgun (WGS) entry which is preliminary data.</text>
</comment>
<gene>
    <name evidence="4" type="ORF">GWI33_006060</name>
</gene>
<dbReference type="EMBL" id="JAACXV010000029">
    <property type="protein sequence ID" value="KAF7286331.1"/>
    <property type="molecule type" value="Genomic_DNA"/>
</dbReference>
<dbReference type="AlphaFoldDB" id="A0A834MKB6"/>
<protein>
    <recommendedName>
        <fullName evidence="6">C-factor</fullName>
    </recommendedName>
</protein>
<keyword evidence="2" id="KW-0560">Oxidoreductase</keyword>
<dbReference type="InterPro" id="IPR036291">
    <property type="entry name" value="NAD(P)-bd_dom_sf"/>
</dbReference>
<reference evidence="4" key="1">
    <citation type="submission" date="2020-08" db="EMBL/GenBank/DDBJ databases">
        <title>Genome sequencing and assembly of the red palm weevil Rhynchophorus ferrugineus.</title>
        <authorList>
            <person name="Dias G.B."/>
            <person name="Bergman C.M."/>
            <person name="Manee M."/>
        </authorList>
    </citation>
    <scope>NUCLEOTIDE SEQUENCE</scope>
    <source>
        <strain evidence="4">AA-2017</strain>
        <tissue evidence="4">Whole larva</tissue>
    </source>
</reference>
<dbReference type="PRINTS" id="PR00080">
    <property type="entry name" value="SDRFAMILY"/>
</dbReference>
<evidence type="ECO:0000256" key="1">
    <source>
        <dbReference type="ARBA" id="ARBA00022857"/>
    </source>
</evidence>